<organism evidence="3 4">
    <name type="scientific">Seonamhaeicola marinus</name>
    <dbReference type="NCBI Taxonomy" id="1912246"/>
    <lineage>
        <taxon>Bacteria</taxon>
        <taxon>Pseudomonadati</taxon>
        <taxon>Bacteroidota</taxon>
        <taxon>Flavobacteriia</taxon>
        <taxon>Flavobacteriales</taxon>
        <taxon>Flavobacteriaceae</taxon>
    </lineage>
</organism>
<dbReference type="Pfam" id="PF00561">
    <property type="entry name" value="Abhydrolase_1"/>
    <property type="match status" value="1"/>
</dbReference>
<evidence type="ECO:0000313" key="4">
    <source>
        <dbReference type="Proteomes" id="UP000323930"/>
    </source>
</evidence>
<accession>A0A5D0HNQ9</accession>
<evidence type="ECO:0000256" key="1">
    <source>
        <dbReference type="ARBA" id="ARBA00022801"/>
    </source>
</evidence>
<sequence>MKNLILGLFFISLFQIAQSQEDPVISKREIAHNVASNLETAHRSVAINGVNIFYREAGDTSKETILMLHGFPSSSLMYRDLIKKLAKDFHIVAPDYPGFGFSDAPTVSEFNYTFHNVSLLMDAFVEKLNIDTYYIMMQDYGGPIGFRMAVRNPKKIKGFIIQNANAYFEGLSGEWAQKYSALLKAGDKEGVLKMQNWWMSLEGIKAMYLNGVKEPSKVDPISYLTDEALLRREGINEIQITFLNNYGSNFEKYAEWQKYLKDHQPPTIVIWGIHDKFFSVEGAKAYSKDLKNVETHLIDGSHFLLELHSDKAAKLITKFIDKI</sequence>
<feature type="domain" description="AB hydrolase-1" evidence="2">
    <location>
        <begin position="64"/>
        <end position="167"/>
    </location>
</feature>
<dbReference type="PRINTS" id="PR00111">
    <property type="entry name" value="ABHYDROLASE"/>
</dbReference>
<dbReference type="OrthoDB" id="9799612at2"/>
<protein>
    <submittedName>
        <fullName evidence="3">Alpha/beta hydrolase</fullName>
    </submittedName>
</protein>
<dbReference type="PANTHER" id="PTHR42977">
    <property type="entry name" value="HYDROLASE-RELATED"/>
    <property type="match status" value="1"/>
</dbReference>
<evidence type="ECO:0000259" key="2">
    <source>
        <dbReference type="Pfam" id="PF00561"/>
    </source>
</evidence>
<keyword evidence="4" id="KW-1185">Reference proteome</keyword>
<keyword evidence="1 3" id="KW-0378">Hydrolase</keyword>
<dbReference type="EMBL" id="VSDQ01000718">
    <property type="protein sequence ID" value="TYA71707.1"/>
    <property type="molecule type" value="Genomic_DNA"/>
</dbReference>
<reference evidence="3 4" key="1">
    <citation type="submission" date="2019-08" db="EMBL/GenBank/DDBJ databases">
        <title>Seonamhaeicola sediminis sp. nov., isolated from marine sediment.</title>
        <authorList>
            <person name="Cao W.R."/>
        </authorList>
    </citation>
    <scope>NUCLEOTIDE SEQUENCE [LARGE SCALE GENOMIC DNA]</scope>
    <source>
        <strain evidence="3 4">B011</strain>
    </source>
</reference>
<dbReference type="InterPro" id="IPR051340">
    <property type="entry name" value="Haloalkane_dehalogenase"/>
</dbReference>
<evidence type="ECO:0000313" key="3">
    <source>
        <dbReference type="EMBL" id="TYA71707.1"/>
    </source>
</evidence>
<dbReference type="AlphaFoldDB" id="A0A5D0HNQ9"/>
<dbReference type="GO" id="GO:0004301">
    <property type="term" value="F:epoxide hydrolase activity"/>
    <property type="evidence" value="ECO:0007669"/>
    <property type="project" value="TreeGrafter"/>
</dbReference>
<proteinExistence type="predicted"/>
<dbReference type="InterPro" id="IPR029058">
    <property type="entry name" value="AB_hydrolase_fold"/>
</dbReference>
<dbReference type="SUPFAM" id="SSF53474">
    <property type="entry name" value="alpha/beta-Hydrolases"/>
    <property type="match status" value="1"/>
</dbReference>
<dbReference type="RefSeq" id="WP_148544693.1">
    <property type="nucleotide sequence ID" value="NZ_VSDQ01000718.1"/>
</dbReference>
<dbReference type="InterPro" id="IPR000073">
    <property type="entry name" value="AB_hydrolase_1"/>
</dbReference>
<dbReference type="PANTHER" id="PTHR42977:SF3">
    <property type="entry name" value="AB HYDROLASE-1 DOMAIN-CONTAINING PROTEIN"/>
    <property type="match status" value="1"/>
</dbReference>
<dbReference type="Gene3D" id="3.40.50.1820">
    <property type="entry name" value="alpha/beta hydrolase"/>
    <property type="match status" value="1"/>
</dbReference>
<comment type="caution">
    <text evidence="3">The sequence shown here is derived from an EMBL/GenBank/DDBJ whole genome shotgun (WGS) entry which is preliminary data.</text>
</comment>
<dbReference type="Proteomes" id="UP000323930">
    <property type="component" value="Unassembled WGS sequence"/>
</dbReference>
<gene>
    <name evidence="3" type="ORF">FUA24_19300</name>
</gene>
<name>A0A5D0HNQ9_9FLAO</name>